<proteinExistence type="predicted"/>
<accession>A0A3E2BL78</accession>
<dbReference type="Proteomes" id="UP000257323">
    <property type="component" value="Unassembled WGS sequence"/>
</dbReference>
<dbReference type="EMBL" id="QUAH01000009">
    <property type="protein sequence ID" value="RFT15471.1"/>
    <property type="molecule type" value="Genomic_DNA"/>
</dbReference>
<comment type="caution">
    <text evidence="1">The sequence shown here is derived from an EMBL/GenBank/DDBJ whole genome shotgun (WGS) entry which is preliminary data.</text>
</comment>
<protein>
    <submittedName>
        <fullName evidence="1">Uncharacterized protein</fullName>
    </submittedName>
</protein>
<organism evidence="1 2">
    <name type="scientific">Candidatus Saccharicenans subterraneus</name>
    <dbReference type="NCBI Taxonomy" id="2508984"/>
    <lineage>
        <taxon>Bacteria</taxon>
        <taxon>Candidatus Aminicenantota</taxon>
        <taxon>Candidatus Aminicenantia</taxon>
        <taxon>Candidatus Aminicenantales</taxon>
        <taxon>Candidatus Saccharicenantaceae</taxon>
        <taxon>Candidatus Saccharicenans</taxon>
    </lineage>
</organism>
<evidence type="ECO:0000313" key="2">
    <source>
        <dbReference type="Proteomes" id="UP000257323"/>
    </source>
</evidence>
<reference evidence="1 2" key="1">
    <citation type="submission" date="2018-08" db="EMBL/GenBank/DDBJ databases">
        <title>Genome analysis of the thermophilic bacterium of the candidate phylum Aminicenantes from deep subsurface aquifer revealed its physiology and ecological role.</title>
        <authorList>
            <person name="Kadnikov V.V."/>
            <person name="Mardanov A.V."/>
            <person name="Beletsky A.V."/>
            <person name="Karnachuk O.V."/>
            <person name="Ravin N.V."/>
        </authorList>
    </citation>
    <scope>NUCLEOTIDE SEQUENCE [LARGE SCALE GENOMIC DNA]</scope>
    <source>
        <strain evidence="1">BY38</strain>
    </source>
</reference>
<evidence type="ECO:0000313" key="1">
    <source>
        <dbReference type="EMBL" id="RFT15471.1"/>
    </source>
</evidence>
<sequence>MKAMMKPISLGSKKKDILIYKYKKFRKSGTGLIVKTY</sequence>
<gene>
    <name evidence="1" type="ORF">OP8BY_0361</name>
</gene>
<name>A0A3E2BL78_9BACT</name>
<dbReference type="AlphaFoldDB" id="A0A3E2BL78"/>